<dbReference type="InterPro" id="IPR037914">
    <property type="entry name" value="SpoVT-AbrB_sf"/>
</dbReference>
<comment type="caution">
    <text evidence="2">The sequence shown here is derived from an EMBL/GenBank/DDBJ whole genome shotgun (WGS) entry which is preliminary data.</text>
</comment>
<keyword evidence="2" id="KW-0238">DNA-binding</keyword>
<dbReference type="NCBIfam" id="TIGR02609">
    <property type="entry name" value="doc_partner"/>
    <property type="match status" value="1"/>
</dbReference>
<dbReference type="Pfam" id="PF04014">
    <property type="entry name" value="MazE_antitoxin"/>
    <property type="match status" value="1"/>
</dbReference>
<evidence type="ECO:0000313" key="2">
    <source>
        <dbReference type="EMBL" id="MDC7677060.1"/>
    </source>
</evidence>
<keyword evidence="3" id="KW-1185">Reference proteome</keyword>
<name>A0ABT5HLD5_9CAUL</name>
<feature type="domain" description="SpoVT-AbrB" evidence="1">
    <location>
        <begin position="5"/>
        <end position="32"/>
    </location>
</feature>
<gene>
    <name evidence="2" type="ORF">PQU98_13025</name>
</gene>
<evidence type="ECO:0000313" key="3">
    <source>
        <dbReference type="Proteomes" id="UP001218579"/>
    </source>
</evidence>
<dbReference type="Gene3D" id="2.10.260.10">
    <property type="match status" value="1"/>
</dbReference>
<sequence length="73" mass="8154">MELKITKIGNSLGVILPKEVAGHLKVDKGDSLWLNESPAGYTLTPYDPEFSVQMDAARAIMKKRRNVLRELAK</sequence>
<accession>A0ABT5HLD5</accession>
<protein>
    <submittedName>
        <fullName evidence="2">AbrB/MazE/SpoVT family DNA-binding domain-containing protein</fullName>
    </submittedName>
</protein>
<evidence type="ECO:0000259" key="1">
    <source>
        <dbReference type="Pfam" id="PF04014"/>
    </source>
</evidence>
<dbReference type="GO" id="GO:0003677">
    <property type="term" value="F:DNA binding"/>
    <property type="evidence" value="ECO:0007669"/>
    <property type="project" value="UniProtKB-KW"/>
</dbReference>
<proteinExistence type="predicted"/>
<organism evidence="2 3">
    <name type="scientific">Asticcacaulis machinosus</name>
    <dbReference type="NCBI Taxonomy" id="2984211"/>
    <lineage>
        <taxon>Bacteria</taxon>
        <taxon>Pseudomonadati</taxon>
        <taxon>Pseudomonadota</taxon>
        <taxon>Alphaproteobacteria</taxon>
        <taxon>Caulobacterales</taxon>
        <taxon>Caulobacteraceae</taxon>
        <taxon>Asticcacaulis</taxon>
    </lineage>
</organism>
<dbReference type="Proteomes" id="UP001218579">
    <property type="component" value="Unassembled WGS sequence"/>
</dbReference>
<dbReference type="InterPro" id="IPR013432">
    <property type="entry name" value="Doc_partner"/>
</dbReference>
<dbReference type="RefSeq" id="WP_267525306.1">
    <property type="nucleotide sequence ID" value="NZ_JAQQKV010000002.1"/>
</dbReference>
<dbReference type="InterPro" id="IPR007159">
    <property type="entry name" value="SpoVT-AbrB_dom"/>
</dbReference>
<dbReference type="SUPFAM" id="SSF89447">
    <property type="entry name" value="AbrB/MazE/MraZ-like"/>
    <property type="match status" value="1"/>
</dbReference>
<dbReference type="EMBL" id="JAQQKV010000002">
    <property type="protein sequence ID" value="MDC7677060.1"/>
    <property type="molecule type" value="Genomic_DNA"/>
</dbReference>
<reference evidence="2 3" key="1">
    <citation type="submission" date="2023-01" db="EMBL/GenBank/DDBJ databases">
        <title>Novel species of the genus Asticcacaulis isolated from rivers.</title>
        <authorList>
            <person name="Lu H."/>
        </authorList>
    </citation>
    <scope>NUCLEOTIDE SEQUENCE [LARGE SCALE GENOMIC DNA]</scope>
    <source>
        <strain evidence="2 3">LKC15W</strain>
    </source>
</reference>